<protein>
    <submittedName>
        <fullName evidence="1">Uncharacterized protein</fullName>
    </submittedName>
</protein>
<organism evidence="1 2">
    <name type="scientific">Anabarilius grahami</name>
    <name type="common">Kanglang fish</name>
    <name type="synonym">Barilius grahami</name>
    <dbReference type="NCBI Taxonomy" id="495550"/>
    <lineage>
        <taxon>Eukaryota</taxon>
        <taxon>Metazoa</taxon>
        <taxon>Chordata</taxon>
        <taxon>Craniata</taxon>
        <taxon>Vertebrata</taxon>
        <taxon>Euteleostomi</taxon>
        <taxon>Actinopterygii</taxon>
        <taxon>Neopterygii</taxon>
        <taxon>Teleostei</taxon>
        <taxon>Ostariophysi</taxon>
        <taxon>Cypriniformes</taxon>
        <taxon>Xenocyprididae</taxon>
        <taxon>Xenocypridinae</taxon>
        <taxon>Xenocypridinae incertae sedis</taxon>
        <taxon>Anabarilius</taxon>
    </lineage>
</organism>
<accession>A0A3N0XR03</accession>
<evidence type="ECO:0000313" key="2">
    <source>
        <dbReference type="Proteomes" id="UP000281406"/>
    </source>
</evidence>
<comment type="caution">
    <text evidence="1">The sequence shown here is derived from an EMBL/GenBank/DDBJ whole genome shotgun (WGS) entry which is preliminary data.</text>
</comment>
<dbReference type="EMBL" id="RJVU01064619">
    <property type="protein sequence ID" value="ROJ13890.1"/>
    <property type="molecule type" value="Genomic_DNA"/>
</dbReference>
<gene>
    <name evidence="1" type="ORF">DPX16_19765</name>
</gene>
<reference evidence="1 2" key="1">
    <citation type="submission" date="2018-10" db="EMBL/GenBank/DDBJ databases">
        <title>Genome assembly for a Yunnan-Guizhou Plateau 3E fish, Anabarilius grahami (Regan), and its evolutionary and genetic applications.</title>
        <authorList>
            <person name="Jiang W."/>
        </authorList>
    </citation>
    <scope>NUCLEOTIDE SEQUENCE [LARGE SCALE GENOMIC DNA]</scope>
    <source>
        <strain evidence="1">AG-KIZ</strain>
        <tissue evidence="1">Muscle</tissue>
    </source>
</reference>
<keyword evidence="2" id="KW-1185">Reference proteome</keyword>
<sequence length="103" mass="12154">MWEQWNTDASKDGKFHQRPMTSLRVPECCVTSLRVEERSEDLVKWKNLTHSVIHSGCFTELVPLSRKDRITVHFQKSYNRLIVELASMRKWLFVVVGHKLART</sequence>
<proteinExistence type="predicted"/>
<dbReference type="Proteomes" id="UP000281406">
    <property type="component" value="Unassembled WGS sequence"/>
</dbReference>
<evidence type="ECO:0000313" key="1">
    <source>
        <dbReference type="EMBL" id="ROJ13890.1"/>
    </source>
</evidence>
<name>A0A3N0XR03_ANAGA</name>
<dbReference type="AlphaFoldDB" id="A0A3N0XR03"/>